<organism evidence="4 5">
    <name type="scientific">Cherax quadricarinatus</name>
    <name type="common">Australian red claw crayfish</name>
    <dbReference type="NCBI Taxonomy" id="27406"/>
    <lineage>
        <taxon>Eukaryota</taxon>
        <taxon>Metazoa</taxon>
        <taxon>Ecdysozoa</taxon>
        <taxon>Arthropoda</taxon>
        <taxon>Crustacea</taxon>
        <taxon>Multicrustacea</taxon>
        <taxon>Malacostraca</taxon>
        <taxon>Eumalacostraca</taxon>
        <taxon>Eucarida</taxon>
        <taxon>Decapoda</taxon>
        <taxon>Pleocyemata</taxon>
        <taxon>Astacidea</taxon>
        <taxon>Parastacoidea</taxon>
        <taxon>Parastacidae</taxon>
        <taxon>Cherax</taxon>
    </lineage>
</organism>
<gene>
    <name evidence="4" type="ORF">OTU49_000403</name>
</gene>
<feature type="region of interest" description="Disordered" evidence="2">
    <location>
        <begin position="1"/>
        <end position="56"/>
    </location>
</feature>
<name>A0AAW0Y4G4_CHEQU</name>
<dbReference type="EMBL" id="JARKIK010000020">
    <property type="protein sequence ID" value="KAK8745019.1"/>
    <property type="molecule type" value="Genomic_DNA"/>
</dbReference>
<feature type="compositionally biased region" description="Polar residues" evidence="2">
    <location>
        <begin position="8"/>
        <end position="42"/>
    </location>
</feature>
<dbReference type="GO" id="GO:0016787">
    <property type="term" value="F:hydrolase activity"/>
    <property type="evidence" value="ECO:0007669"/>
    <property type="project" value="InterPro"/>
</dbReference>
<dbReference type="PANTHER" id="PTHR12905">
    <property type="entry name" value="METALLOPHOSPHOESTERASE"/>
    <property type="match status" value="1"/>
</dbReference>
<sequence>MCAAKPNRQYTATGKDQRRNNSWQVPSSSSSATFTPKHTSAPVNYGVPVAKPKPTSVPRSAPMAAAAHVPSVSGIPNNVVRFVCISDTHNKTGCLPFPIPDGDVLLHGGDFTIKGKLHEAQVFNDWLGQLPHKHKVVIAGNHDRLFDKNFWQVPADPKRVLTNATYLQDEHTTIYGIKIYGAPWTPEYRDLAFNVPRGLPCLQKWSLIPENTDIVMTHGPPWGQGDFTKGKKHVGCEALLAVIQNKVIPKYHVFGHIHEGYGVTGNGKTVFVNAAMCNIHYKPVNPPIVFDLPLPHGFSKNVC</sequence>
<dbReference type="PANTHER" id="PTHR12905:SF0">
    <property type="entry name" value="CALCINEURIN-LIKE PHOSPHOESTERASE DOMAIN-CONTAINING PROTEIN"/>
    <property type="match status" value="1"/>
</dbReference>
<dbReference type="SUPFAM" id="SSF56300">
    <property type="entry name" value="Metallo-dependent phosphatases"/>
    <property type="match status" value="1"/>
</dbReference>
<feature type="domain" description="Calcineurin-like phosphoesterase" evidence="3">
    <location>
        <begin position="81"/>
        <end position="259"/>
    </location>
</feature>
<dbReference type="Pfam" id="PF00149">
    <property type="entry name" value="Metallophos"/>
    <property type="match status" value="1"/>
</dbReference>
<dbReference type="CDD" id="cd07379">
    <property type="entry name" value="MPP_239FB"/>
    <property type="match status" value="1"/>
</dbReference>
<evidence type="ECO:0000313" key="5">
    <source>
        <dbReference type="Proteomes" id="UP001445076"/>
    </source>
</evidence>
<dbReference type="AlphaFoldDB" id="A0AAW0Y4G4"/>
<dbReference type="Proteomes" id="UP001445076">
    <property type="component" value="Unassembled WGS sequence"/>
</dbReference>
<dbReference type="InterPro" id="IPR004843">
    <property type="entry name" value="Calcineurin-like_PHP"/>
</dbReference>
<dbReference type="InterPro" id="IPR029052">
    <property type="entry name" value="Metallo-depent_PP-like"/>
</dbReference>
<protein>
    <recommendedName>
        <fullName evidence="3">Calcineurin-like phosphoesterase domain-containing protein</fullName>
    </recommendedName>
</protein>
<evidence type="ECO:0000256" key="2">
    <source>
        <dbReference type="SAM" id="MobiDB-lite"/>
    </source>
</evidence>
<proteinExistence type="inferred from homology"/>
<comment type="similarity">
    <text evidence="1">Belongs to the UPF0046 family.</text>
</comment>
<dbReference type="Gene3D" id="3.60.21.10">
    <property type="match status" value="1"/>
</dbReference>
<reference evidence="4 5" key="1">
    <citation type="journal article" date="2024" name="BMC Genomics">
        <title>Genome assembly of redclaw crayfish (Cherax quadricarinatus) provides insights into its immune adaptation and hypoxia tolerance.</title>
        <authorList>
            <person name="Liu Z."/>
            <person name="Zheng J."/>
            <person name="Li H."/>
            <person name="Fang K."/>
            <person name="Wang S."/>
            <person name="He J."/>
            <person name="Zhou D."/>
            <person name="Weng S."/>
            <person name="Chi M."/>
            <person name="Gu Z."/>
            <person name="He J."/>
            <person name="Li F."/>
            <person name="Wang M."/>
        </authorList>
    </citation>
    <scope>NUCLEOTIDE SEQUENCE [LARGE SCALE GENOMIC DNA]</scope>
    <source>
        <strain evidence="4">ZL_2023a</strain>
    </source>
</reference>
<evidence type="ECO:0000256" key="1">
    <source>
        <dbReference type="ARBA" id="ARBA00007993"/>
    </source>
</evidence>
<keyword evidence="5" id="KW-1185">Reference proteome</keyword>
<dbReference type="InterPro" id="IPR051693">
    <property type="entry name" value="UPF0046_metallophosphoest"/>
</dbReference>
<comment type="caution">
    <text evidence="4">The sequence shown here is derived from an EMBL/GenBank/DDBJ whole genome shotgun (WGS) entry which is preliminary data.</text>
</comment>
<accession>A0AAW0Y4G4</accession>
<evidence type="ECO:0000259" key="3">
    <source>
        <dbReference type="Pfam" id="PF00149"/>
    </source>
</evidence>
<evidence type="ECO:0000313" key="4">
    <source>
        <dbReference type="EMBL" id="KAK8745019.1"/>
    </source>
</evidence>